<protein>
    <submittedName>
        <fullName evidence="2">Uncharacterized protein</fullName>
    </submittedName>
</protein>
<sequence>MCFMFGRDSQRQHGCVMHARDRGAHDDGRQCFAPVVLFEVEACQPETNPERQGGQCYANNKRNGKPEW</sequence>
<dbReference type="AlphaFoldDB" id="A0A645JLK5"/>
<gene>
    <name evidence="2" type="ORF">SDC9_212018</name>
</gene>
<dbReference type="EMBL" id="VSSQ01144836">
    <property type="protein sequence ID" value="MPN64247.1"/>
    <property type="molecule type" value="Genomic_DNA"/>
</dbReference>
<reference evidence="2" key="1">
    <citation type="submission" date="2019-08" db="EMBL/GenBank/DDBJ databases">
        <authorList>
            <person name="Kucharzyk K."/>
            <person name="Murdoch R.W."/>
            <person name="Higgins S."/>
            <person name="Loffler F."/>
        </authorList>
    </citation>
    <scope>NUCLEOTIDE SEQUENCE</scope>
</reference>
<organism evidence="2">
    <name type="scientific">bioreactor metagenome</name>
    <dbReference type="NCBI Taxonomy" id="1076179"/>
    <lineage>
        <taxon>unclassified sequences</taxon>
        <taxon>metagenomes</taxon>
        <taxon>ecological metagenomes</taxon>
    </lineage>
</organism>
<accession>A0A645JLK5</accession>
<name>A0A645JLK5_9ZZZZ</name>
<comment type="caution">
    <text evidence="2">The sequence shown here is derived from an EMBL/GenBank/DDBJ whole genome shotgun (WGS) entry which is preliminary data.</text>
</comment>
<proteinExistence type="predicted"/>
<evidence type="ECO:0000256" key="1">
    <source>
        <dbReference type="SAM" id="MobiDB-lite"/>
    </source>
</evidence>
<feature type="region of interest" description="Disordered" evidence="1">
    <location>
        <begin position="46"/>
        <end position="68"/>
    </location>
</feature>
<evidence type="ECO:0000313" key="2">
    <source>
        <dbReference type="EMBL" id="MPN64247.1"/>
    </source>
</evidence>